<reference evidence="2" key="1">
    <citation type="submission" date="2023-03" db="EMBL/GenBank/DDBJ databases">
        <title>Massive genome expansion in bonnet fungi (Mycena s.s.) driven by repeated elements and novel gene families across ecological guilds.</title>
        <authorList>
            <consortium name="Lawrence Berkeley National Laboratory"/>
            <person name="Harder C.B."/>
            <person name="Miyauchi S."/>
            <person name="Viragh M."/>
            <person name="Kuo A."/>
            <person name="Thoen E."/>
            <person name="Andreopoulos B."/>
            <person name="Lu D."/>
            <person name="Skrede I."/>
            <person name="Drula E."/>
            <person name="Henrissat B."/>
            <person name="Morin E."/>
            <person name="Kohler A."/>
            <person name="Barry K."/>
            <person name="LaButti K."/>
            <person name="Morin E."/>
            <person name="Salamov A."/>
            <person name="Lipzen A."/>
            <person name="Mereny Z."/>
            <person name="Hegedus B."/>
            <person name="Baldrian P."/>
            <person name="Stursova M."/>
            <person name="Weitz H."/>
            <person name="Taylor A."/>
            <person name="Grigoriev I.V."/>
            <person name="Nagy L.G."/>
            <person name="Martin F."/>
            <person name="Kauserud H."/>
        </authorList>
    </citation>
    <scope>NUCLEOTIDE SEQUENCE</scope>
    <source>
        <strain evidence="2">CBHHK200</strain>
    </source>
</reference>
<accession>A0AAD6T4J0</accession>
<comment type="caution">
    <text evidence="2">The sequence shown here is derived from an EMBL/GenBank/DDBJ whole genome shotgun (WGS) entry which is preliminary data.</text>
</comment>
<feature type="region of interest" description="Disordered" evidence="1">
    <location>
        <begin position="113"/>
        <end position="195"/>
    </location>
</feature>
<evidence type="ECO:0000256" key="1">
    <source>
        <dbReference type="SAM" id="MobiDB-lite"/>
    </source>
</evidence>
<keyword evidence="3" id="KW-1185">Reference proteome</keyword>
<dbReference type="EMBL" id="JARJCM010000028">
    <property type="protein sequence ID" value="KAJ7039150.1"/>
    <property type="molecule type" value="Genomic_DNA"/>
</dbReference>
<feature type="compositionally biased region" description="Acidic residues" evidence="1">
    <location>
        <begin position="175"/>
        <end position="194"/>
    </location>
</feature>
<organism evidence="2 3">
    <name type="scientific">Mycena alexandri</name>
    <dbReference type="NCBI Taxonomy" id="1745969"/>
    <lineage>
        <taxon>Eukaryota</taxon>
        <taxon>Fungi</taxon>
        <taxon>Dikarya</taxon>
        <taxon>Basidiomycota</taxon>
        <taxon>Agaricomycotina</taxon>
        <taxon>Agaricomycetes</taxon>
        <taxon>Agaricomycetidae</taxon>
        <taxon>Agaricales</taxon>
        <taxon>Marasmiineae</taxon>
        <taxon>Mycenaceae</taxon>
        <taxon>Mycena</taxon>
    </lineage>
</organism>
<dbReference type="AlphaFoldDB" id="A0AAD6T4J0"/>
<proteinExistence type="predicted"/>
<evidence type="ECO:0000313" key="3">
    <source>
        <dbReference type="Proteomes" id="UP001218188"/>
    </source>
</evidence>
<feature type="compositionally biased region" description="Basic and acidic residues" evidence="1">
    <location>
        <begin position="126"/>
        <end position="144"/>
    </location>
</feature>
<sequence length="259" mass="29385">MARRPHIQELYKDRTSFEYIIIPIDAAHPTPPHIIVSELPPHIALLTTAAKIFKSWALLIGQECHELRLALIERSKMASHDGRPLYDLHNLTQIEDVFSRWTYMHRVPETFLSGEDLHPAPAEGDESAKTRVEPESPFRSKQADWEVGSSVSCRDPEPKRRLLPFELEQDFSLTDGDDDDASDDNATDSDDEDVHGEAAYASVRDIEGWVADVVCADADQTLVNNLQIEPDPSEKTRLPWSLDLDKPDYRLRHSPRITA</sequence>
<name>A0AAD6T4J0_9AGAR</name>
<gene>
    <name evidence="2" type="ORF">C8F04DRAFT_1087286</name>
</gene>
<protein>
    <submittedName>
        <fullName evidence="2">Uncharacterized protein</fullName>
    </submittedName>
</protein>
<evidence type="ECO:0000313" key="2">
    <source>
        <dbReference type="EMBL" id="KAJ7039150.1"/>
    </source>
</evidence>
<dbReference type="Proteomes" id="UP001218188">
    <property type="component" value="Unassembled WGS sequence"/>
</dbReference>